<accession>A0A6P7U5Y9</accession>
<dbReference type="InterPro" id="IPR024336">
    <property type="entry name" value="tRNA_splic_suSen54_N"/>
</dbReference>
<keyword evidence="5" id="KW-1185">Reference proteome</keyword>
<keyword evidence="6" id="KW-0540">Nuclease</keyword>
<protein>
    <submittedName>
        <fullName evidence="6">tRNA-splicing endonuclease subunit Sen54 isoform X1</fullName>
    </submittedName>
</protein>
<dbReference type="InterPro" id="IPR024337">
    <property type="entry name" value="tRNA_splic_suSen54"/>
</dbReference>
<evidence type="ECO:0000256" key="1">
    <source>
        <dbReference type="ARBA" id="ARBA00005736"/>
    </source>
</evidence>
<dbReference type="GO" id="GO:0000214">
    <property type="term" value="C:tRNA-intron endonuclease complex"/>
    <property type="evidence" value="ECO:0007669"/>
    <property type="project" value="TreeGrafter"/>
</dbReference>
<evidence type="ECO:0000313" key="6">
    <source>
        <dbReference type="RefSeq" id="XP_029657760.1"/>
    </source>
</evidence>
<keyword evidence="6" id="KW-0255">Endonuclease</keyword>
<evidence type="ECO:0000256" key="3">
    <source>
        <dbReference type="SAM" id="MobiDB-lite"/>
    </source>
</evidence>
<evidence type="ECO:0000256" key="2">
    <source>
        <dbReference type="ARBA" id="ARBA00022694"/>
    </source>
</evidence>
<name>A0A6P7U5Y9_9MOLL</name>
<feature type="region of interest" description="Disordered" evidence="3">
    <location>
        <begin position="254"/>
        <end position="284"/>
    </location>
</feature>
<dbReference type="AlphaFoldDB" id="A0A6P7U5Y9"/>
<feature type="domain" description="tRNA-splicing endonuclease subunit Sen54 N-terminal" evidence="4">
    <location>
        <begin position="65"/>
        <end position="130"/>
    </location>
</feature>
<dbReference type="RefSeq" id="XP_029657760.1">
    <property type="nucleotide sequence ID" value="XM_029801900.2"/>
</dbReference>
<dbReference type="GO" id="GO:0000379">
    <property type="term" value="P:tRNA-type intron splice site recognition and cleavage"/>
    <property type="evidence" value="ECO:0007669"/>
    <property type="project" value="TreeGrafter"/>
</dbReference>
<feature type="compositionally biased region" description="Low complexity" evidence="3">
    <location>
        <begin position="257"/>
        <end position="279"/>
    </location>
</feature>
<dbReference type="Proteomes" id="UP000515154">
    <property type="component" value="Linkage group LG2"/>
</dbReference>
<gene>
    <name evidence="6" type="primary">LOC115232025</name>
</gene>
<dbReference type="KEGG" id="osn:115232025"/>
<reference evidence="6" key="1">
    <citation type="submission" date="2025-08" db="UniProtKB">
        <authorList>
            <consortium name="RefSeq"/>
        </authorList>
    </citation>
    <scope>IDENTIFICATION</scope>
</reference>
<keyword evidence="6" id="KW-0378">Hydrolase</keyword>
<dbReference type="PANTHER" id="PTHR21027">
    <property type="entry name" value="TRNA-SPLICING ENDONUCLEASE SUBUNIT SEN54"/>
    <property type="match status" value="1"/>
</dbReference>
<sequence>MDSEVIPDFKKYFKPNSLLSAEQLVHQFKTADKTIPLKGGTKDFQPDGSWLQGKKLDMLLSTKETLLAEQRIDRLGSVLIGELNKEKNLVEYKNDTRKFWFTMGFVDEKRRWLYPEEALFLMEANALLVYDEKVPLSIQEGYQVFLGKSLTRIQYQVYAHLRRIGYIVFRFENKSQFATYERTMNLNQYVKKKRKCNYEQYTSSSDEEDLEETKRLSEINQAKKIRCADSNHKSEKNDADVKLTLKEDRILDAKLPNSSASTNQNESASSNENSLRNSETGVCSEKTVRQTNLTHLINTLGNNDIEMKCNKKDKLDVNCGNGEVAENIESLTIENKSNVIKMKECMDVNDLPLVENYSQRNLYAGSVDDLNDCDSTGMNTSHRSWDFSEYNIPNIGGQLLVHFTPPNDDIVTALLGEPLQSREHIFNVQEYRETVMCRHKYFRTTQHCLFRNEPLKYSFQKPTGKSKSYAKNWSEYKRIMEKETVQKQNTFSSLRFLWEDDVKPLLSPEDNLSTDAVLQKLQIIENAQLHSSRSKTSRSDNSADWNIIFDVYQPNSLFKKSNPGLPYFRVCVCRFDDKPPSLADFIQLTRSLSDQVPINWAFSDNGELAFYTFQGFTIPKEALS</sequence>
<evidence type="ECO:0000313" key="5">
    <source>
        <dbReference type="Proteomes" id="UP000515154"/>
    </source>
</evidence>
<dbReference type="Pfam" id="PF12928">
    <property type="entry name" value="tRNA_int_end_N2"/>
    <property type="match status" value="1"/>
</dbReference>
<dbReference type="PANTHER" id="PTHR21027:SF1">
    <property type="entry name" value="TRNA-SPLICING ENDONUCLEASE SUBUNIT SEN54"/>
    <property type="match status" value="1"/>
</dbReference>
<proteinExistence type="inferred from homology"/>
<evidence type="ECO:0000259" key="4">
    <source>
        <dbReference type="Pfam" id="PF12928"/>
    </source>
</evidence>
<dbReference type="GO" id="GO:0004519">
    <property type="term" value="F:endonuclease activity"/>
    <property type="evidence" value="ECO:0007669"/>
    <property type="project" value="UniProtKB-KW"/>
</dbReference>
<organism evidence="5 6">
    <name type="scientific">Octopus sinensis</name>
    <name type="common">East Asian common octopus</name>
    <dbReference type="NCBI Taxonomy" id="2607531"/>
    <lineage>
        <taxon>Eukaryota</taxon>
        <taxon>Metazoa</taxon>
        <taxon>Spiralia</taxon>
        <taxon>Lophotrochozoa</taxon>
        <taxon>Mollusca</taxon>
        <taxon>Cephalopoda</taxon>
        <taxon>Coleoidea</taxon>
        <taxon>Octopodiformes</taxon>
        <taxon>Octopoda</taxon>
        <taxon>Incirrata</taxon>
        <taxon>Octopodidae</taxon>
        <taxon>Octopus</taxon>
    </lineage>
</organism>
<comment type="similarity">
    <text evidence="1">Belongs to the SEN54 family.</text>
</comment>
<keyword evidence="2" id="KW-0819">tRNA processing</keyword>